<keyword evidence="1" id="KW-0472">Membrane</keyword>
<keyword evidence="1" id="KW-1133">Transmembrane helix</keyword>
<keyword evidence="1" id="KW-0812">Transmembrane</keyword>
<evidence type="ECO:0000313" key="2">
    <source>
        <dbReference type="EMBL" id="CDW51214.1"/>
    </source>
</evidence>
<proteinExistence type="predicted"/>
<dbReference type="EMBL" id="HACA01033852">
    <property type="protein sequence ID" value="CDW51214.1"/>
    <property type="molecule type" value="Transcribed_RNA"/>
</dbReference>
<accession>A0A0K2VL85</accession>
<name>A0A0K2VL85_LEPSM</name>
<evidence type="ECO:0000256" key="1">
    <source>
        <dbReference type="SAM" id="Phobius"/>
    </source>
</evidence>
<reference evidence="2" key="1">
    <citation type="submission" date="2014-05" db="EMBL/GenBank/DDBJ databases">
        <authorList>
            <person name="Chronopoulou M."/>
        </authorList>
    </citation>
    <scope>NUCLEOTIDE SEQUENCE</scope>
    <source>
        <tissue evidence="2">Whole organism</tissue>
    </source>
</reference>
<feature type="transmembrane region" description="Helical" evidence="1">
    <location>
        <begin position="23"/>
        <end position="39"/>
    </location>
</feature>
<protein>
    <submittedName>
        <fullName evidence="2">Uncharacterized protein</fullName>
    </submittedName>
</protein>
<organism evidence="2">
    <name type="scientific">Lepeophtheirus salmonis</name>
    <name type="common">Salmon louse</name>
    <name type="synonym">Caligus salmonis</name>
    <dbReference type="NCBI Taxonomy" id="72036"/>
    <lineage>
        <taxon>Eukaryota</taxon>
        <taxon>Metazoa</taxon>
        <taxon>Ecdysozoa</taxon>
        <taxon>Arthropoda</taxon>
        <taxon>Crustacea</taxon>
        <taxon>Multicrustacea</taxon>
        <taxon>Hexanauplia</taxon>
        <taxon>Copepoda</taxon>
        <taxon>Siphonostomatoida</taxon>
        <taxon>Caligidae</taxon>
        <taxon>Lepeophtheirus</taxon>
    </lineage>
</organism>
<dbReference type="AlphaFoldDB" id="A0A0K2VL85"/>
<sequence>IKVTLIIGIPTIKSFRLTSNSDRYVWIFLTSLLIVLFFIH</sequence>
<feature type="non-terminal residue" evidence="2">
    <location>
        <position position="1"/>
    </location>
</feature>